<dbReference type="Pfam" id="PF05705">
    <property type="entry name" value="DUF829"/>
    <property type="match status" value="1"/>
</dbReference>
<keyword evidence="2" id="KW-1185">Reference proteome</keyword>
<evidence type="ECO:0008006" key="3">
    <source>
        <dbReference type="Google" id="ProtNLM"/>
    </source>
</evidence>
<gene>
    <name evidence="1" type="ORF">BVC80_1831g317</name>
</gene>
<evidence type="ECO:0000313" key="1">
    <source>
        <dbReference type="EMBL" id="OVA18749.1"/>
    </source>
</evidence>
<evidence type="ECO:0000313" key="2">
    <source>
        <dbReference type="Proteomes" id="UP000195402"/>
    </source>
</evidence>
<reference evidence="1 2" key="1">
    <citation type="journal article" date="2017" name="Mol. Plant">
        <title>The Genome of Medicinal Plant Macleaya cordata Provides New Insights into Benzylisoquinoline Alkaloids Metabolism.</title>
        <authorList>
            <person name="Liu X."/>
            <person name="Liu Y."/>
            <person name="Huang P."/>
            <person name="Ma Y."/>
            <person name="Qing Z."/>
            <person name="Tang Q."/>
            <person name="Cao H."/>
            <person name="Cheng P."/>
            <person name="Zheng Y."/>
            <person name="Yuan Z."/>
            <person name="Zhou Y."/>
            <person name="Liu J."/>
            <person name="Tang Z."/>
            <person name="Zhuo Y."/>
            <person name="Zhang Y."/>
            <person name="Yu L."/>
            <person name="Huang J."/>
            <person name="Yang P."/>
            <person name="Peng Q."/>
            <person name="Zhang J."/>
            <person name="Jiang W."/>
            <person name="Zhang Z."/>
            <person name="Lin K."/>
            <person name="Ro D.K."/>
            <person name="Chen X."/>
            <person name="Xiong X."/>
            <person name="Shang Y."/>
            <person name="Huang S."/>
            <person name="Zeng J."/>
        </authorList>
    </citation>
    <scope>NUCLEOTIDE SEQUENCE [LARGE SCALE GENOMIC DNA]</scope>
    <source>
        <strain evidence="2">cv. BLH2017</strain>
        <tissue evidence="1">Root</tissue>
    </source>
</reference>
<dbReference type="Proteomes" id="UP000195402">
    <property type="component" value="Unassembled WGS sequence"/>
</dbReference>
<dbReference type="SUPFAM" id="SSF53474">
    <property type="entry name" value="alpha/beta-Hydrolases"/>
    <property type="match status" value="1"/>
</dbReference>
<dbReference type="InterPro" id="IPR008547">
    <property type="entry name" value="DUF829_TMEM53"/>
</dbReference>
<dbReference type="PANTHER" id="PTHR12265">
    <property type="entry name" value="TRANSMEMBRANE PROTEIN 53"/>
    <property type="match status" value="1"/>
</dbReference>
<dbReference type="PANTHER" id="PTHR12265:SF11">
    <property type="entry name" value="ALPHA_BETA-HYDROLASES SUPERFAMILY PROTEIN"/>
    <property type="match status" value="1"/>
</dbReference>
<organism evidence="1 2">
    <name type="scientific">Macleaya cordata</name>
    <name type="common">Five-seeded plume-poppy</name>
    <name type="synonym">Bocconia cordata</name>
    <dbReference type="NCBI Taxonomy" id="56857"/>
    <lineage>
        <taxon>Eukaryota</taxon>
        <taxon>Viridiplantae</taxon>
        <taxon>Streptophyta</taxon>
        <taxon>Embryophyta</taxon>
        <taxon>Tracheophyta</taxon>
        <taxon>Spermatophyta</taxon>
        <taxon>Magnoliopsida</taxon>
        <taxon>Ranunculales</taxon>
        <taxon>Papaveraceae</taxon>
        <taxon>Papaveroideae</taxon>
        <taxon>Macleaya</taxon>
    </lineage>
</organism>
<dbReference type="InterPro" id="IPR029058">
    <property type="entry name" value="AB_hydrolase_fold"/>
</dbReference>
<proteinExistence type="predicted"/>
<dbReference type="OMA" id="ESFMETQ"/>
<sequence length="434" mass="48928">MEASVRIFNSSNLNRHLTLSILQRHSLKLPSLNNPYHHHHHPSFSIPHGNPKHPICVFTLVRNDPNSIFLQTSSFQTRIRSATFFVAQNSFNSPNSNPLGFLLSLSSSQIFNSRVSNEHFNRAVSDRKINFLTWDRAPEGVNGCDLGLSRDQGPVWTVVLLGWLGAEHKHLKRYVELYTSRGIRAVTFVVPVRDLLGFDLGRKVEKRISALTEELVSWLSDTEKDGRERSLIFHTFSNTGWFAYGAILENLQCRGNFCGSIKGCVIDSGGAPELNPKVWAAGFSAALLKKRGSLILPSDGPIEGNEFKTDKSISKMQENKPLLIETVLLLVLEKFFSIVLKLPDVNQRLTKIISLLSYNQPMCPQLYLYSTSDRVIPYQSVELFIQCQKGMGRNVRAYNFGSSPHVDHLRSFPDIYSAEIHKFLKETVTTVGQT</sequence>
<dbReference type="EMBL" id="MVGT01000435">
    <property type="protein sequence ID" value="OVA18749.1"/>
    <property type="molecule type" value="Genomic_DNA"/>
</dbReference>
<dbReference type="InParanoid" id="A0A200R7Q7"/>
<dbReference type="AlphaFoldDB" id="A0A200R7Q7"/>
<dbReference type="OrthoDB" id="77878at2759"/>
<name>A0A200R7Q7_MACCD</name>
<dbReference type="FunCoup" id="A0A200R7Q7">
    <property type="interactions" value="1727"/>
</dbReference>
<comment type="caution">
    <text evidence="1">The sequence shown here is derived from an EMBL/GenBank/DDBJ whole genome shotgun (WGS) entry which is preliminary data.</text>
</comment>
<protein>
    <recommendedName>
        <fullName evidence="3">Transmembrane protein 53</fullName>
    </recommendedName>
</protein>
<accession>A0A200R7Q7</accession>